<feature type="transmembrane region" description="Helical" evidence="1">
    <location>
        <begin position="74"/>
        <end position="91"/>
    </location>
</feature>
<dbReference type="AlphaFoldDB" id="A0A3B0VWX7"/>
<name>A0A3B0VWX7_9ZZZZ</name>
<proteinExistence type="predicted"/>
<sequence>MNRKNTGIILVISGILICVVSLMFSQRYYSQLGLIGSIPYMELDLSFSSKKQNISFEEYLNQKDKPSSNIKTKYILLLGVILILVGFYQIFKEDSGYKNRKKKHNKSLNQIGAKNAPPG</sequence>
<protein>
    <submittedName>
        <fullName evidence="2">Uncharacterized protein</fullName>
    </submittedName>
</protein>
<organism evidence="2">
    <name type="scientific">hydrothermal vent metagenome</name>
    <dbReference type="NCBI Taxonomy" id="652676"/>
    <lineage>
        <taxon>unclassified sequences</taxon>
        <taxon>metagenomes</taxon>
        <taxon>ecological metagenomes</taxon>
    </lineage>
</organism>
<keyword evidence="1" id="KW-0812">Transmembrane</keyword>
<feature type="transmembrane region" description="Helical" evidence="1">
    <location>
        <begin position="7"/>
        <end position="24"/>
    </location>
</feature>
<evidence type="ECO:0000256" key="1">
    <source>
        <dbReference type="SAM" id="Phobius"/>
    </source>
</evidence>
<keyword evidence="1" id="KW-1133">Transmembrane helix</keyword>
<evidence type="ECO:0000313" key="2">
    <source>
        <dbReference type="EMBL" id="VAW48158.1"/>
    </source>
</evidence>
<accession>A0A3B0VWX7</accession>
<keyword evidence="1" id="KW-0472">Membrane</keyword>
<gene>
    <name evidence="2" type="ORF">MNBD_GAMMA03-907</name>
</gene>
<dbReference type="EMBL" id="UOFC01000185">
    <property type="protein sequence ID" value="VAW48158.1"/>
    <property type="molecule type" value="Genomic_DNA"/>
</dbReference>
<reference evidence="2" key="1">
    <citation type="submission" date="2018-06" db="EMBL/GenBank/DDBJ databases">
        <authorList>
            <person name="Zhirakovskaya E."/>
        </authorList>
    </citation>
    <scope>NUCLEOTIDE SEQUENCE</scope>
</reference>